<evidence type="ECO:0000313" key="2">
    <source>
        <dbReference type="EMBL" id="MUH59769.1"/>
    </source>
</evidence>
<dbReference type="EMBL" id="WNLP01000004">
    <property type="protein sequence ID" value="MUH59769.1"/>
    <property type="molecule type" value="Genomic_DNA"/>
</dbReference>
<protein>
    <submittedName>
        <fullName evidence="2">Uncharacterized protein</fullName>
    </submittedName>
</protein>
<sequence>MLELIEISLTLHRADDGTNLRAPTMRCFEPFALRTDEHMPACGKKFAVQQSDQRGFPRTIEPDDRHIALIAGDVGGDMGHADTLRVESVPHRITMKLDLLRRRHRSGRFEQRCEQTHMLIVRTETLERVGNRQSAISDAVPSHGSSENHESTATNIDGKLLTSASSRPTTKCEATHTITT</sequence>
<evidence type="ECO:0000256" key="1">
    <source>
        <dbReference type="SAM" id="MobiDB-lite"/>
    </source>
</evidence>
<proteinExistence type="predicted"/>
<evidence type="ECO:0000313" key="3">
    <source>
        <dbReference type="Proteomes" id="UP000487882"/>
    </source>
</evidence>
<gene>
    <name evidence="2" type="ORF">GSD1FS_1112</name>
</gene>
<feature type="region of interest" description="Disordered" evidence="1">
    <location>
        <begin position="132"/>
        <end position="180"/>
    </location>
</feature>
<reference evidence="2 3" key="1">
    <citation type="submission" date="2019-09" db="EMBL/GenBank/DDBJ databases">
        <title>Bifidobacterium canis sp. nov., isolated from the digestive tract of German Shepherd dog puppy.</title>
        <authorList>
            <person name="Bunesova V."/>
        </authorList>
    </citation>
    <scope>NUCLEOTIDE SEQUENCE [LARGE SCALE GENOMIC DNA]</scope>
    <source>
        <strain evidence="2 3">GSD1FS</strain>
    </source>
</reference>
<keyword evidence="3" id="KW-1185">Reference proteome</keyword>
<organism evidence="2 3">
    <name type="scientific">Bifidobacterium canis</name>
    <dbReference type="NCBI Taxonomy" id="2610880"/>
    <lineage>
        <taxon>Bacteria</taxon>
        <taxon>Bacillati</taxon>
        <taxon>Actinomycetota</taxon>
        <taxon>Actinomycetes</taxon>
        <taxon>Bifidobacteriales</taxon>
        <taxon>Bifidobacteriaceae</taxon>
        <taxon>Bifidobacterium</taxon>
    </lineage>
</organism>
<accession>A0A7K1J5E3</accession>
<name>A0A7K1J5E3_9BIFI</name>
<dbReference type="Proteomes" id="UP000487882">
    <property type="component" value="Unassembled WGS sequence"/>
</dbReference>
<dbReference type="AlphaFoldDB" id="A0A7K1J5E3"/>
<comment type="caution">
    <text evidence="2">The sequence shown here is derived from an EMBL/GenBank/DDBJ whole genome shotgun (WGS) entry which is preliminary data.</text>
</comment>